<feature type="domain" description="Mammalian cell entry C-terminal" evidence="4">
    <location>
        <begin position="119"/>
        <end position="303"/>
    </location>
</feature>
<keyword evidence="7" id="KW-1185">Reference proteome</keyword>
<protein>
    <submittedName>
        <fullName evidence="6">Mammalian cell entry protein</fullName>
    </submittedName>
</protein>
<keyword evidence="2" id="KW-0812">Transmembrane</keyword>
<evidence type="ECO:0000313" key="6">
    <source>
        <dbReference type="EMBL" id="PEG37644.1"/>
    </source>
</evidence>
<dbReference type="Proteomes" id="UP000465302">
    <property type="component" value="Unassembled WGS sequence"/>
</dbReference>
<dbReference type="PANTHER" id="PTHR33371:SF18">
    <property type="entry name" value="MCE-FAMILY PROTEIN MCE3C"/>
    <property type="match status" value="1"/>
</dbReference>
<reference evidence="6 7" key="1">
    <citation type="submission" date="2017-10" db="EMBL/GenBank/DDBJ databases">
        <title>The new phylogeny of genus Mycobacterium.</title>
        <authorList>
            <person name="Tortoli E."/>
            <person name="Trovato A."/>
            <person name="Cirillo D.M."/>
        </authorList>
    </citation>
    <scope>NUCLEOTIDE SEQUENCE [LARGE SCALE GENOMIC DNA]</scope>
    <source>
        <strain evidence="6 7">CCUG37673</strain>
    </source>
</reference>
<organism evidence="6 7">
    <name type="scientific">Mycolicibacterium agri</name>
    <name type="common">Mycobacterium agri</name>
    <dbReference type="NCBI Taxonomy" id="36811"/>
    <lineage>
        <taxon>Bacteria</taxon>
        <taxon>Bacillati</taxon>
        <taxon>Actinomycetota</taxon>
        <taxon>Actinomycetes</taxon>
        <taxon>Mycobacteriales</taxon>
        <taxon>Mycobacteriaceae</taxon>
        <taxon>Mycolicibacterium</taxon>
    </lineage>
</organism>
<evidence type="ECO:0000313" key="5">
    <source>
        <dbReference type="EMBL" id="GFG55649.1"/>
    </source>
</evidence>
<evidence type="ECO:0000259" key="3">
    <source>
        <dbReference type="Pfam" id="PF02470"/>
    </source>
</evidence>
<dbReference type="NCBIfam" id="TIGR00996">
    <property type="entry name" value="Mtu_fam_mce"/>
    <property type="match status" value="1"/>
</dbReference>
<sequence length="367" mass="39278">MLKYRGRKLIRTGFMGIVLAVLIVLVGLSPETLTSMATSIRYQAQFADAGGLTTGNDVTIAGIKVGSVSDVSLQGRNALVTFAVDGSVQLGSATTAHVRTGTLLGERVLTLESAGEGTMHPMDVIPASRTASPYSLTEAVSELTTNTAGTDTGSLNQALDTLSETLDQVAPQLGPAFDGISRLSQAINDRDETLGALLKDGADVTKILSERSAQVNTLILNANDLVAVLNERRRAIVELLAHTSALSKQLAALIHENEEKLAPTLDKLNSVTEVLEKNRDNIAKALPGLAKFQTTLGETIGNGPYFQAYIPNLFFGQIFQPFFDYAFGFRRGTNAGQPPDNAGPRAELPFPYNGIPEPWERWGEPPR</sequence>
<keyword evidence="2" id="KW-1133">Transmembrane helix</keyword>
<feature type="region of interest" description="Disordered" evidence="1">
    <location>
        <begin position="334"/>
        <end position="367"/>
    </location>
</feature>
<evidence type="ECO:0000256" key="1">
    <source>
        <dbReference type="SAM" id="MobiDB-lite"/>
    </source>
</evidence>
<dbReference type="InterPro" id="IPR024516">
    <property type="entry name" value="Mce_C"/>
</dbReference>
<reference evidence="5 8" key="2">
    <citation type="journal article" date="2019" name="Emerg. Microbes Infect.">
        <title>Comprehensive subspecies identification of 175 nontuberculous mycobacteria species based on 7547 genomic profiles.</title>
        <authorList>
            <person name="Matsumoto Y."/>
            <person name="Kinjo T."/>
            <person name="Motooka D."/>
            <person name="Nabeya D."/>
            <person name="Jung N."/>
            <person name="Uechi K."/>
            <person name="Horii T."/>
            <person name="Iida T."/>
            <person name="Fujita J."/>
            <person name="Nakamura S."/>
        </authorList>
    </citation>
    <scope>NUCLEOTIDE SEQUENCE [LARGE SCALE GENOMIC DNA]</scope>
    <source>
        <strain evidence="5 8">JCM 6377</strain>
    </source>
</reference>
<dbReference type="OrthoDB" id="5241191at2"/>
<accession>A0A2A7N163</accession>
<dbReference type="Proteomes" id="UP000220914">
    <property type="component" value="Unassembled WGS sequence"/>
</dbReference>
<reference evidence="5" key="3">
    <citation type="submission" date="2020-02" db="EMBL/GenBank/DDBJ databases">
        <authorList>
            <person name="Matsumoto Y."/>
            <person name="Motooka D."/>
            <person name="Nakamura S."/>
        </authorList>
    </citation>
    <scope>NUCLEOTIDE SEQUENCE</scope>
    <source>
        <strain evidence="5">JCM 6377</strain>
    </source>
</reference>
<dbReference type="Pfam" id="PF02470">
    <property type="entry name" value="MlaD"/>
    <property type="match status" value="1"/>
</dbReference>
<gene>
    <name evidence="6" type="ORF">CQY20_15610</name>
    <name evidence="5" type="ORF">MAGR_70900</name>
</gene>
<feature type="transmembrane region" description="Helical" evidence="2">
    <location>
        <begin position="12"/>
        <end position="30"/>
    </location>
</feature>
<dbReference type="EMBL" id="BLKS01000004">
    <property type="protein sequence ID" value="GFG55649.1"/>
    <property type="molecule type" value="Genomic_DNA"/>
</dbReference>
<keyword evidence="2" id="KW-0472">Membrane</keyword>
<dbReference type="PANTHER" id="PTHR33371">
    <property type="entry name" value="INTERMEMBRANE PHOSPHOLIPID TRANSPORT SYSTEM BINDING PROTEIN MLAD-RELATED"/>
    <property type="match status" value="1"/>
</dbReference>
<dbReference type="Pfam" id="PF11887">
    <property type="entry name" value="Mce4_CUP1"/>
    <property type="match status" value="1"/>
</dbReference>
<dbReference type="AlphaFoldDB" id="A0A2A7N163"/>
<evidence type="ECO:0000313" key="8">
    <source>
        <dbReference type="Proteomes" id="UP000465302"/>
    </source>
</evidence>
<evidence type="ECO:0000313" key="7">
    <source>
        <dbReference type="Proteomes" id="UP000220914"/>
    </source>
</evidence>
<feature type="compositionally biased region" description="Basic and acidic residues" evidence="1">
    <location>
        <begin position="358"/>
        <end position="367"/>
    </location>
</feature>
<dbReference type="InterPro" id="IPR052336">
    <property type="entry name" value="MlaD_Phospholipid_Transporter"/>
</dbReference>
<feature type="domain" description="Mce/MlaD" evidence="3">
    <location>
        <begin position="40"/>
        <end position="112"/>
    </location>
</feature>
<dbReference type="InterPro" id="IPR005693">
    <property type="entry name" value="Mce"/>
</dbReference>
<evidence type="ECO:0000259" key="4">
    <source>
        <dbReference type="Pfam" id="PF11887"/>
    </source>
</evidence>
<proteinExistence type="predicted"/>
<name>A0A2A7N163_MYCAG</name>
<dbReference type="InterPro" id="IPR003399">
    <property type="entry name" value="Mce/MlaD"/>
</dbReference>
<dbReference type="RefSeq" id="WP_097941007.1">
    <property type="nucleotide sequence ID" value="NZ_BLKS01000004.1"/>
</dbReference>
<dbReference type="GO" id="GO:0005576">
    <property type="term" value="C:extracellular region"/>
    <property type="evidence" value="ECO:0007669"/>
    <property type="project" value="TreeGrafter"/>
</dbReference>
<dbReference type="PRINTS" id="PR01782">
    <property type="entry name" value="MCEVIRFACTOR"/>
</dbReference>
<dbReference type="EMBL" id="PDCP01000025">
    <property type="protein sequence ID" value="PEG37644.1"/>
    <property type="molecule type" value="Genomic_DNA"/>
</dbReference>
<comment type="caution">
    <text evidence="6">The sequence shown here is derived from an EMBL/GenBank/DDBJ whole genome shotgun (WGS) entry which is preliminary data.</text>
</comment>
<evidence type="ECO:0000256" key="2">
    <source>
        <dbReference type="SAM" id="Phobius"/>
    </source>
</evidence>